<sequence>MRILTIILIVFFSNCQSPKKEYDFTFYKGNIHESYYLKFNSSDTLYYINSYPYEEQTSFTILSSEEKENIQNILDTITFPKEEKFTNSLIEDGETNAFNLKIEKQNKKLMIHGHMGPKHFLSFGESLVKIKNLHEFTRTNKKFDLSIFNKILNAPPPPIIN</sequence>
<name>A0A199XNT3_9FLAO</name>
<protein>
    <submittedName>
        <fullName evidence="1">Uncharacterized protein</fullName>
    </submittedName>
</protein>
<dbReference type="Proteomes" id="UP000093807">
    <property type="component" value="Unassembled WGS sequence"/>
</dbReference>
<dbReference type="OrthoDB" id="1362536at2"/>
<dbReference type="AlphaFoldDB" id="A0A199XNT3"/>
<gene>
    <name evidence="1" type="ORF">FLB_25410</name>
</gene>
<evidence type="ECO:0000313" key="1">
    <source>
        <dbReference type="EMBL" id="OAZ03077.1"/>
    </source>
</evidence>
<comment type="caution">
    <text evidence="1">The sequence shown here is derived from an EMBL/GenBank/DDBJ whole genome shotgun (WGS) entry which is preliminary data.</text>
</comment>
<dbReference type="EMBL" id="JMTM01000066">
    <property type="protein sequence ID" value="OAZ03077.1"/>
    <property type="molecule type" value="Genomic_DNA"/>
</dbReference>
<reference evidence="1 2" key="1">
    <citation type="submission" date="2016-06" db="EMBL/GenBank/DDBJ databases">
        <title>Draft genome sequence of Flavobacterium succinicans strain DD5b.</title>
        <authorList>
            <person name="Poehlein A."/>
            <person name="Daniel R."/>
            <person name="Simeonova D.D."/>
        </authorList>
    </citation>
    <scope>NUCLEOTIDE SEQUENCE [LARGE SCALE GENOMIC DNA]</scope>
    <source>
        <strain evidence="1 2">DD5b</strain>
    </source>
</reference>
<dbReference type="PATRIC" id="fig|29536.5.peg.2640"/>
<accession>A0A199XNT3</accession>
<organism evidence="1 2">
    <name type="scientific">Flavobacterium succinicans</name>
    <dbReference type="NCBI Taxonomy" id="29536"/>
    <lineage>
        <taxon>Bacteria</taxon>
        <taxon>Pseudomonadati</taxon>
        <taxon>Bacteroidota</taxon>
        <taxon>Flavobacteriia</taxon>
        <taxon>Flavobacteriales</taxon>
        <taxon>Flavobacteriaceae</taxon>
        <taxon>Flavobacterium</taxon>
    </lineage>
</organism>
<keyword evidence="2" id="KW-1185">Reference proteome</keyword>
<evidence type="ECO:0000313" key="2">
    <source>
        <dbReference type="Proteomes" id="UP000093807"/>
    </source>
</evidence>
<proteinExistence type="predicted"/>
<dbReference type="RefSeq" id="WP_064716302.1">
    <property type="nucleotide sequence ID" value="NZ_JMTM01000066.1"/>
</dbReference>